<comment type="caution">
    <text evidence="2">The sequence shown here is derived from an EMBL/GenBank/DDBJ whole genome shotgun (WGS) entry which is preliminary data.</text>
</comment>
<dbReference type="EMBL" id="BOMH01000106">
    <property type="protein sequence ID" value="GID71200.1"/>
    <property type="molecule type" value="Genomic_DNA"/>
</dbReference>
<keyword evidence="3" id="KW-1185">Reference proteome</keyword>
<accession>A0A919IZZ6</accession>
<evidence type="ECO:0000313" key="2">
    <source>
        <dbReference type="EMBL" id="GID71200.1"/>
    </source>
</evidence>
<organism evidence="2 3">
    <name type="scientific">Actinoplanes cyaneus</name>
    <dbReference type="NCBI Taxonomy" id="52696"/>
    <lineage>
        <taxon>Bacteria</taxon>
        <taxon>Bacillati</taxon>
        <taxon>Actinomycetota</taxon>
        <taxon>Actinomycetes</taxon>
        <taxon>Micromonosporales</taxon>
        <taxon>Micromonosporaceae</taxon>
        <taxon>Actinoplanes</taxon>
    </lineage>
</organism>
<feature type="region of interest" description="Disordered" evidence="1">
    <location>
        <begin position="35"/>
        <end position="55"/>
    </location>
</feature>
<evidence type="ECO:0000313" key="3">
    <source>
        <dbReference type="Proteomes" id="UP000619479"/>
    </source>
</evidence>
<proteinExistence type="predicted"/>
<gene>
    <name evidence="2" type="ORF">Acy02nite_90810</name>
</gene>
<name>A0A919IZZ6_9ACTN</name>
<evidence type="ECO:0000256" key="1">
    <source>
        <dbReference type="SAM" id="MobiDB-lite"/>
    </source>
</evidence>
<dbReference type="AlphaFoldDB" id="A0A919IZZ6"/>
<protein>
    <submittedName>
        <fullName evidence="2">Uncharacterized protein</fullName>
    </submittedName>
</protein>
<sequence length="125" mass="13151">MSGARTCGKRGNYASWNGAGSGGIRLDIRQNSADVHGSEVPQLPQSHDVFSGRWSPTPKFRVGHRTVTPVRLLRGALGLPGRRMADLEAIAAAVVVSQMPSGTVIKTPYAPDFLLEGGTSEAGPL</sequence>
<reference evidence="2" key="1">
    <citation type="submission" date="2021-01" db="EMBL/GenBank/DDBJ databases">
        <title>Whole genome shotgun sequence of Actinoplanes cyaneus NBRC 14990.</title>
        <authorList>
            <person name="Komaki H."/>
            <person name="Tamura T."/>
        </authorList>
    </citation>
    <scope>NUCLEOTIDE SEQUENCE</scope>
    <source>
        <strain evidence="2">NBRC 14990</strain>
    </source>
</reference>
<dbReference type="Proteomes" id="UP000619479">
    <property type="component" value="Unassembled WGS sequence"/>
</dbReference>